<dbReference type="AlphaFoldDB" id="A0A8R7QCQ6"/>
<name>A0A8R7QCQ6_TRIUA</name>
<dbReference type="Gramene" id="TuG1812G0500002458.01.T01">
    <property type="protein sequence ID" value="TuG1812G0500002458.01.T01"/>
    <property type="gene ID" value="TuG1812G0500002458.01"/>
</dbReference>
<dbReference type="EnsemblPlants" id="TuG1812G0500002458.01.T01">
    <property type="protein sequence ID" value="TuG1812G0500002458.01.T01"/>
    <property type="gene ID" value="TuG1812G0500002458.01"/>
</dbReference>
<evidence type="ECO:0000313" key="2">
    <source>
        <dbReference type="Proteomes" id="UP000015106"/>
    </source>
</evidence>
<accession>A0A8R7QCQ6</accession>
<keyword evidence="2" id="KW-1185">Reference proteome</keyword>
<evidence type="ECO:0000313" key="1">
    <source>
        <dbReference type="EnsemblPlants" id="TuG1812G0500002458.01.T01"/>
    </source>
</evidence>
<dbReference type="Proteomes" id="UP000015106">
    <property type="component" value="Chromosome 5"/>
</dbReference>
<reference evidence="1" key="2">
    <citation type="submission" date="2018-03" db="EMBL/GenBank/DDBJ databases">
        <title>The Triticum urartu genome reveals the dynamic nature of wheat genome evolution.</title>
        <authorList>
            <person name="Ling H."/>
            <person name="Ma B."/>
            <person name="Shi X."/>
            <person name="Liu H."/>
            <person name="Dong L."/>
            <person name="Sun H."/>
            <person name="Cao Y."/>
            <person name="Gao Q."/>
            <person name="Zheng S."/>
            <person name="Li Y."/>
            <person name="Yu Y."/>
            <person name="Du H."/>
            <person name="Qi M."/>
            <person name="Li Y."/>
            <person name="Yu H."/>
            <person name="Cui Y."/>
            <person name="Wang N."/>
            <person name="Chen C."/>
            <person name="Wu H."/>
            <person name="Zhao Y."/>
            <person name="Zhang J."/>
            <person name="Li Y."/>
            <person name="Zhou W."/>
            <person name="Zhang B."/>
            <person name="Hu W."/>
            <person name="Eijk M."/>
            <person name="Tang J."/>
            <person name="Witsenboer H."/>
            <person name="Zhao S."/>
            <person name="Li Z."/>
            <person name="Zhang A."/>
            <person name="Wang D."/>
            <person name="Liang C."/>
        </authorList>
    </citation>
    <scope>NUCLEOTIDE SEQUENCE [LARGE SCALE GENOMIC DNA]</scope>
    <source>
        <strain evidence="1">cv. G1812</strain>
    </source>
</reference>
<sequence length="83" mass="9785">MCGQHILERQKLGLPEDYNQMSTVINLKFDMKTQRGHKSEKTTRTINIDKFTPSGKLNRWPLGRAYLLRRIENGILYSEERYG</sequence>
<reference evidence="2" key="1">
    <citation type="journal article" date="2013" name="Nature">
        <title>Draft genome of the wheat A-genome progenitor Triticum urartu.</title>
        <authorList>
            <person name="Ling H.Q."/>
            <person name="Zhao S."/>
            <person name="Liu D."/>
            <person name="Wang J."/>
            <person name="Sun H."/>
            <person name="Zhang C."/>
            <person name="Fan H."/>
            <person name="Li D."/>
            <person name="Dong L."/>
            <person name="Tao Y."/>
            <person name="Gao C."/>
            <person name="Wu H."/>
            <person name="Li Y."/>
            <person name="Cui Y."/>
            <person name="Guo X."/>
            <person name="Zheng S."/>
            <person name="Wang B."/>
            <person name="Yu K."/>
            <person name="Liang Q."/>
            <person name="Yang W."/>
            <person name="Lou X."/>
            <person name="Chen J."/>
            <person name="Feng M."/>
            <person name="Jian J."/>
            <person name="Zhang X."/>
            <person name="Luo G."/>
            <person name="Jiang Y."/>
            <person name="Liu J."/>
            <person name="Wang Z."/>
            <person name="Sha Y."/>
            <person name="Zhang B."/>
            <person name="Wu H."/>
            <person name="Tang D."/>
            <person name="Shen Q."/>
            <person name="Xue P."/>
            <person name="Zou S."/>
            <person name="Wang X."/>
            <person name="Liu X."/>
            <person name="Wang F."/>
            <person name="Yang Y."/>
            <person name="An X."/>
            <person name="Dong Z."/>
            <person name="Zhang K."/>
            <person name="Zhang X."/>
            <person name="Luo M.C."/>
            <person name="Dvorak J."/>
            <person name="Tong Y."/>
            <person name="Wang J."/>
            <person name="Yang H."/>
            <person name="Li Z."/>
            <person name="Wang D."/>
            <person name="Zhang A."/>
            <person name="Wang J."/>
        </authorList>
    </citation>
    <scope>NUCLEOTIDE SEQUENCE</scope>
    <source>
        <strain evidence="2">cv. G1812</strain>
    </source>
</reference>
<proteinExistence type="predicted"/>
<organism evidence="1 2">
    <name type="scientific">Triticum urartu</name>
    <name type="common">Red wild einkorn</name>
    <name type="synonym">Crithodium urartu</name>
    <dbReference type="NCBI Taxonomy" id="4572"/>
    <lineage>
        <taxon>Eukaryota</taxon>
        <taxon>Viridiplantae</taxon>
        <taxon>Streptophyta</taxon>
        <taxon>Embryophyta</taxon>
        <taxon>Tracheophyta</taxon>
        <taxon>Spermatophyta</taxon>
        <taxon>Magnoliopsida</taxon>
        <taxon>Liliopsida</taxon>
        <taxon>Poales</taxon>
        <taxon>Poaceae</taxon>
        <taxon>BOP clade</taxon>
        <taxon>Pooideae</taxon>
        <taxon>Triticodae</taxon>
        <taxon>Triticeae</taxon>
        <taxon>Triticinae</taxon>
        <taxon>Triticum</taxon>
    </lineage>
</organism>
<reference evidence="1" key="3">
    <citation type="submission" date="2022-06" db="UniProtKB">
        <authorList>
            <consortium name="EnsemblPlants"/>
        </authorList>
    </citation>
    <scope>IDENTIFICATION</scope>
</reference>
<protein>
    <submittedName>
        <fullName evidence="1">Uncharacterized protein</fullName>
    </submittedName>
</protein>